<protein>
    <submittedName>
        <fullName evidence="2">Glycosyltransferase sugar-binding region containing DXD motif</fullName>
    </submittedName>
</protein>
<dbReference type="GO" id="GO:0006487">
    <property type="term" value="P:protein N-linked glycosylation"/>
    <property type="evidence" value="ECO:0007669"/>
    <property type="project" value="TreeGrafter"/>
</dbReference>
<dbReference type="EMBL" id="JZEE01000587">
    <property type="protein sequence ID" value="KJK62970.1"/>
    <property type="molecule type" value="Genomic_DNA"/>
</dbReference>
<reference evidence="2 3" key="1">
    <citation type="submission" date="2015-02" db="EMBL/GenBank/DDBJ databases">
        <title>Draft genome sequence of Aspergillus parasiticus SU-1.</title>
        <authorList>
            <person name="Yu J."/>
            <person name="Fedorova N."/>
            <person name="Yin Y."/>
            <person name="Losada L."/>
            <person name="Zafar N."/>
            <person name="Taujale R."/>
            <person name="Ehrlich K.C."/>
            <person name="Bhatnagar D."/>
            <person name="Cleveland T.E."/>
            <person name="Bennett J.W."/>
            <person name="Nierman W.C."/>
        </authorList>
    </citation>
    <scope>NUCLEOTIDE SEQUENCE [LARGE SCALE GENOMIC DNA]</scope>
    <source>
        <strain evidence="3">ATCC 56775 / NRRL 5862 / SRRC 143 / SU-1</strain>
    </source>
</reference>
<keyword evidence="2" id="KW-0808">Transferase</keyword>
<dbReference type="InterPro" id="IPR039367">
    <property type="entry name" value="Och1-like"/>
</dbReference>
<dbReference type="SUPFAM" id="SSF53448">
    <property type="entry name" value="Nucleotide-diphospho-sugar transferases"/>
    <property type="match status" value="1"/>
</dbReference>
<dbReference type="GO" id="GO:0000136">
    <property type="term" value="C:mannan polymerase complex"/>
    <property type="evidence" value="ECO:0007669"/>
    <property type="project" value="TreeGrafter"/>
</dbReference>
<dbReference type="PANTHER" id="PTHR31834">
    <property type="entry name" value="INITIATION-SPECIFIC ALPHA-1,6-MANNOSYLTRANSFERASE"/>
    <property type="match status" value="1"/>
</dbReference>
<dbReference type="STRING" id="1403190.A0A0F0I5H2"/>
<dbReference type="Proteomes" id="UP000033540">
    <property type="component" value="Unassembled WGS sequence"/>
</dbReference>
<comment type="caution">
    <text evidence="2">The sequence shown here is derived from an EMBL/GenBank/DDBJ whole genome shotgun (WGS) entry which is preliminary data.</text>
</comment>
<gene>
    <name evidence="2" type="ORF">P875_00034180</name>
</gene>
<dbReference type="Gene3D" id="3.90.550.20">
    <property type="match status" value="1"/>
</dbReference>
<organism evidence="2 3">
    <name type="scientific">Aspergillus parasiticus (strain ATCC 56775 / NRRL 5862 / SRRC 143 / SU-1)</name>
    <dbReference type="NCBI Taxonomy" id="1403190"/>
    <lineage>
        <taxon>Eukaryota</taxon>
        <taxon>Fungi</taxon>
        <taxon>Dikarya</taxon>
        <taxon>Ascomycota</taxon>
        <taxon>Pezizomycotina</taxon>
        <taxon>Eurotiomycetes</taxon>
        <taxon>Eurotiomycetidae</taxon>
        <taxon>Eurotiales</taxon>
        <taxon>Aspergillaceae</taxon>
        <taxon>Aspergillus</taxon>
        <taxon>Aspergillus subgen. Circumdati</taxon>
    </lineage>
</organism>
<dbReference type="InterPro" id="IPR007577">
    <property type="entry name" value="GlycoTrfase_DXD_sugar-bd_CS"/>
</dbReference>
<evidence type="ECO:0000313" key="2">
    <source>
        <dbReference type="EMBL" id="KJK62970.1"/>
    </source>
</evidence>
<evidence type="ECO:0000256" key="1">
    <source>
        <dbReference type="ARBA" id="ARBA00009003"/>
    </source>
</evidence>
<accession>A0A0F0I5H2</accession>
<evidence type="ECO:0000313" key="3">
    <source>
        <dbReference type="Proteomes" id="UP000033540"/>
    </source>
</evidence>
<proteinExistence type="inferred from homology"/>
<dbReference type="AlphaFoldDB" id="A0A0F0I5H2"/>
<dbReference type="OrthoDB" id="409543at2759"/>
<dbReference type="PANTHER" id="PTHR31834:SF9">
    <property type="entry name" value="INITIATION-SPECIFIC ALPHA-1,6-MANNOSYLTRANSFERASE"/>
    <property type="match status" value="1"/>
</dbReference>
<comment type="similarity">
    <text evidence="1">Belongs to the glycosyltransferase 32 family.</text>
</comment>
<name>A0A0F0I5H2_ASPPU</name>
<dbReference type="InterPro" id="IPR029044">
    <property type="entry name" value="Nucleotide-diphossugar_trans"/>
</dbReference>
<dbReference type="GO" id="GO:0000009">
    <property type="term" value="F:alpha-1,6-mannosyltransferase activity"/>
    <property type="evidence" value="ECO:0007669"/>
    <property type="project" value="InterPro"/>
</dbReference>
<dbReference type="Pfam" id="PF04488">
    <property type="entry name" value="Gly_transf_sug"/>
    <property type="match status" value="1"/>
</dbReference>
<sequence length="413" mass="47795">MAMHPQRQRRLSIGGRKMLLLLLAALIYLVLYHLPPPPKTKNNTSSNRKAPKYDVDTTPRFLHLSSFREDPDSEYEKRVSDALLEIERNTLRATNWDTSAEDRIWQVALGKYIERESDSLEFEHENSEWKYSLVDDKKASKFITEIFSSVPDLKKLYDSYPYYVIRSDLIRYLILWYYGGFYADMDVYPARAIKECPALELLWEDDSKSPNVSLIVGIEIDEPHASPRLMREWRWIRRYQLIQYTIYAPRRFSPILREVIVRVMAHTRRQINQSNFLRGPRYKENTILEVTGPGVFTDAVLDVLSRTLPPTHSLVESSVNADADIGDLVSPSTGVTQRRVTWAPFNRIREPVCVDASEAMDGKPMGGVCVLPVNVWGNGQRHSGAEGFSSKHACINHRFGRTWRKGWLEYFFG</sequence>